<dbReference type="HAMAP" id="MF_01184">
    <property type="entry name" value="XPRTase"/>
    <property type="match status" value="1"/>
</dbReference>
<dbReference type="Pfam" id="PF00156">
    <property type="entry name" value="Pribosyltran"/>
    <property type="match status" value="1"/>
</dbReference>
<keyword evidence="4 5" id="KW-0660">Purine salvage</keyword>
<dbReference type="EC" id="2.4.2.22" evidence="5 6"/>
<dbReference type="Proteomes" id="UP000218387">
    <property type="component" value="Chromosome"/>
</dbReference>
<feature type="binding site" evidence="5">
    <location>
        <position position="27"/>
    </location>
    <ligand>
        <name>xanthine</name>
        <dbReference type="ChEBI" id="CHEBI:17712"/>
    </ligand>
</feature>
<name>A0A4P9CBF6_EUBML</name>
<organism evidence="8 9">
    <name type="scientific">Eubacterium maltosivorans</name>
    <dbReference type="NCBI Taxonomy" id="2041044"/>
    <lineage>
        <taxon>Bacteria</taxon>
        <taxon>Bacillati</taxon>
        <taxon>Bacillota</taxon>
        <taxon>Clostridia</taxon>
        <taxon>Eubacteriales</taxon>
        <taxon>Eubacteriaceae</taxon>
        <taxon>Eubacterium</taxon>
    </lineage>
</organism>
<dbReference type="RefSeq" id="WP_096920120.1">
    <property type="nucleotide sequence ID" value="NZ_CP029487.1"/>
</dbReference>
<protein>
    <recommendedName>
        <fullName evidence="5 6">Xanthine phosphoribosyltransferase</fullName>
        <shortName evidence="5">XPRTase</shortName>
        <ecNumber evidence="5 6">2.4.2.22</ecNumber>
    </recommendedName>
</protein>
<comment type="function">
    <text evidence="5">Converts the preformed base xanthine, a product of nucleic acid breakdown, to xanthosine 5'-monophosphate (XMP), so it can be reused for RNA or DNA synthesis.</text>
</comment>
<comment type="similarity">
    <text evidence="5">Belongs to the purine/pyrimidine phosphoribosyltransferase family. Xpt subfamily.</text>
</comment>
<feature type="domain" description="Phosphoribosyltransferase" evidence="7">
    <location>
        <begin position="49"/>
        <end position="158"/>
    </location>
</feature>
<evidence type="ECO:0000256" key="4">
    <source>
        <dbReference type="ARBA" id="ARBA00022726"/>
    </source>
</evidence>
<feature type="binding site" evidence="5">
    <location>
        <position position="20"/>
    </location>
    <ligand>
        <name>xanthine</name>
        <dbReference type="ChEBI" id="CHEBI:17712"/>
    </ligand>
</feature>
<dbReference type="GO" id="GO:0006166">
    <property type="term" value="P:purine ribonucleoside salvage"/>
    <property type="evidence" value="ECO:0007669"/>
    <property type="project" value="UniProtKB-KW"/>
</dbReference>
<evidence type="ECO:0000256" key="3">
    <source>
        <dbReference type="ARBA" id="ARBA00022679"/>
    </source>
</evidence>
<keyword evidence="9" id="KW-1185">Reference proteome</keyword>
<comment type="pathway">
    <text evidence="5">Purine metabolism; XMP biosynthesis via salvage pathway; XMP from xanthine: step 1/1.</text>
</comment>
<dbReference type="NCBIfam" id="NF006671">
    <property type="entry name" value="PRK09219.1"/>
    <property type="match status" value="1"/>
</dbReference>
<keyword evidence="3 5" id="KW-0808">Transferase</keyword>
<dbReference type="InterPro" id="IPR029057">
    <property type="entry name" value="PRTase-like"/>
</dbReference>
<dbReference type="CDD" id="cd06223">
    <property type="entry name" value="PRTases_typeI"/>
    <property type="match status" value="1"/>
</dbReference>
<evidence type="ECO:0000313" key="8">
    <source>
        <dbReference type="EMBL" id="QCT72944.1"/>
    </source>
</evidence>
<dbReference type="GO" id="GO:0032265">
    <property type="term" value="P:XMP salvage"/>
    <property type="evidence" value="ECO:0007669"/>
    <property type="project" value="UniProtKB-UniRule"/>
</dbReference>
<keyword evidence="2 5" id="KW-0328">Glycosyltransferase</keyword>
<dbReference type="InterPro" id="IPR050118">
    <property type="entry name" value="Pur/Pyrimidine_PRTase"/>
</dbReference>
<dbReference type="SUPFAM" id="SSF53271">
    <property type="entry name" value="PRTase-like"/>
    <property type="match status" value="1"/>
</dbReference>
<comment type="subcellular location">
    <subcellularLocation>
        <location evidence="5">Cytoplasm</location>
    </subcellularLocation>
</comment>
<evidence type="ECO:0000256" key="2">
    <source>
        <dbReference type="ARBA" id="ARBA00022676"/>
    </source>
</evidence>
<dbReference type="AlphaFoldDB" id="A0A4P9CBF6"/>
<dbReference type="EMBL" id="CP029487">
    <property type="protein sequence ID" value="QCT72944.1"/>
    <property type="molecule type" value="Genomic_DNA"/>
</dbReference>
<sequence>MELLKNKILNDGHALGKDILKVDSFLNHQLDIRLFEAMGEEFARRFKDVEVTKILTIETSGIAIAAVAAKYFDYCPVVFGKKNASLNLDKDIYTSEVYSFTKQQTYQIMVSKKYLNPEDKVLIIDDFLANGKAVEALEEIVKQSGAQLMGVGIAIEKGFQNGGKEIRASGIRLESLAIVDEMYEDGTIIFRD</sequence>
<feature type="binding site" evidence="5">
    <location>
        <begin position="129"/>
        <end position="133"/>
    </location>
    <ligand>
        <name>5-phospho-alpha-D-ribose 1-diphosphate</name>
        <dbReference type="ChEBI" id="CHEBI:58017"/>
    </ligand>
</feature>
<dbReference type="KEGG" id="emt:CPZ25_016965"/>
<evidence type="ECO:0000259" key="7">
    <source>
        <dbReference type="Pfam" id="PF00156"/>
    </source>
</evidence>
<dbReference type="GO" id="GO:0000310">
    <property type="term" value="F:xanthine phosphoribosyltransferase activity"/>
    <property type="evidence" value="ECO:0007669"/>
    <property type="project" value="UniProtKB-UniRule"/>
</dbReference>
<comment type="catalytic activity">
    <reaction evidence="5">
        <text>XMP + diphosphate = xanthine + 5-phospho-alpha-D-ribose 1-diphosphate</text>
        <dbReference type="Rhea" id="RHEA:10800"/>
        <dbReference type="ChEBI" id="CHEBI:17712"/>
        <dbReference type="ChEBI" id="CHEBI:33019"/>
        <dbReference type="ChEBI" id="CHEBI:57464"/>
        <dbReference type="ChEBI" id="CHEBI:58017"/>
        <dbReference type="EC" id="2.4.2.22"/>
    </reaction>
</comment>
<evidence type="ECO:0000256" key="5">
    <source>
        <dbReference type="HAMAP-Rule" id="MF_01184"/>
    </source>
</evidence>
<dbReference type="NCBIfam" id="TIGR01744">
    <property type="entry name" value="XPRTase"/>
    <property type="match status" value="1"/>
</dbReference>
<keyword evidence="1 5" id="KW-0963">Cytoplasm</keyword>
<dbReference type="Gene3D" id="3.40.50.2020">
    <property type="match status" value="1"/>
</dbReference>
<feature type="binding site" evidence="5">
    <location>
        <position position="157"/>
    </location>
    <ligand>
        <name>xanthine</name>
        <dbReference type="ChEBI" id="CHEBI:17712"/>
    </ligand>
</feature>
<dbReference type="PANTHER" id="PTHR43864">
    <property type="entry name" value="HYPOXANTHINE/GUANINE PHOSPHORIBOSYLTRANSFERASE"/>
    <property type="match status" value="1"/>
</dbReference>
<evidence type="ECO:0000313" key="9">
    <source>
        <dbReference type="Proteomes" id="UP000218387"/>
    </source>
</evidence>
<dbReference type="InterPro" id="IPR010079">
    <property type="entry name" value="Xanthine_PRibTrfase"/>
</dbReference>
<dbReference type="InterPro" id="IPR000836">
    <property type="entry name" value="PRTase_dom"/>
</dbReference>
<dbReference type="PANTHER" id="PTHR43864:SF1">
    <property type="entry name" value="XANTHINE PHOSPHORIBOSYLTRANSFERASE"/>
    <property type="match status" value="1"/>
</dbReference>
<dbReference type="GO" id="GO:0046110">
    <property type="term" value="P:xanthine metabolic process"/>
    <property type="evidence" value="ECO:0007669"/>
    <property type="project" value="UniProtKB-UniRule"/>
</dbReference>
<gene>
    <name evidence="5" type="primary">xpt</name>
    <name evidence="8" type="ORF">CPZ25_016965</name>
</gene>
<evidence type="ECO:0000256" key="6">
    <source>
        <dbReference type="NCBIfam" id="TIGR01744"/>
    </source>
</evidence>
<comment type="subunit">
    <text evidence="5">Homodimer.</text>
</comment>
<proteinExistence type="inferred from homology"/>
<reference evidence="8 9" key="1">
    <citation type="submission" date="2018-05" db="EMBL/GenBank/DDBJ databases">
        <title>Genome comparison of Eubacterium sp.</title>
        <authorList>
            <person name="Feng Y."/>
            <person name="Sanchez-Andrea I."/>
            <person name="Stams A.J.M."/>
            <person name="De Vos W.M."/>
        </authorList>
    </citation>
    <scope>NUCLEOTIDE SEQUENCE [LARGE SCALE GENOMIC DNA]</scope>
    <source>
        <strain evidence="8 9">YI</strain>
    </source>
</reference>
<dbReference type="GO" id="GO:0005737">
    <property type="term" value="C:cytoplasm"/>
    <property type="evidence" value="ECO:0007669"/>
    <property type="project" value="UniProtKB-SubCell"/>
</dbReference>
<evidence type="ECO:0000256" key="1">
    <source>
        <dbReference type="ARBA" id="ARBA00022490"/>
    </source>
</evidence>
<accession>A0A4P9CBF6</accession>
<dbReference type="UniPathway" id="UPA00602">
    <property type="reaction ID" value="UER00658"/>
</dbReference>